<dbReference type="GO" id="GO:0005975">
    <property type="term" value="P:carbohydrate metabolic process"/>
    <property type="evidence" value="ECO:0007669"/>
    <property type="project" value="InterPro"/>
</dbReference>
<dbReference type="RefSeq" id="WP_131570461.1">
    <property type="nucleotide sequence ID" value="NZ_JAINFK010000005.1"/>
</dbReference>
<protein>
    <recommendedName>
        <fullName evidence="3">beta-N-acetylhexosaminidase</fullName>
        <ecNumber evidence="3">3.2.1.52</ecNumber>
    </recommendedName>
</protein>
<comment type="catalytic activity">
    <reaction evidence="1">
        <text>Hydrolysis of terminal non-reducing N-acetyl-D-hexosamine residues in N-acetyl-beta-D-hexosaminides.</text>
        <dbReference type="EC" id="3.2.1.52"/>
    </reaction>
</comment>
<dbReference type="InterPro" id="IPR036962">
    <property type="entry name" value="Glyco_hydro_3_N_sf"/>
</dbReference>
<dbReference type="NCBIfam" id="NF003740">
    <property type="entry name" value="PRK05337.1"/>
    <property type="match status" value="1"/>
</dbReference>
<name>A0A4R0P8M0_9HYPH</name>
<dbReference type="SUPFAM" id="SSF51445">
    <property type="entry name" value="(Trans)glycosidases"/>
    <property type="match status" value="1"/>
</dbReference>
<accession>A0A4R0P8M0</accession>
<sequence>MSESKAMIIGCAGVRFTVDEVAFISEEKPWGLILFARNVGLPEEISALTARFRDLTGREDAPVFIDQEGGRVQRIREPIAPPYPSGASIGALYKRDPETGRRAAWVMSRLHAADLLPLGINADCLPVLDVPVKGAHDVIGDRAYGYEPETVATLGGEAARGLMAGGVLPVIKHIPGHGRAFSDSHLALPVVDTPLDDLRSHDFPPFRGLKDIPMAMTAHVVFSAIDPEQPATTSPTVVRDIIREEIGFDGLLMSDDVSMKALSGDFAARTGSIFGAGCDVVLHCNGMMEEMLAVASKTPVLEGEAANRAARALRHLGSSDGHLGDAAYIAELRNELAGFLAAAA</sequence>
<evidence type="ECO:0000256" key="5">
    <source>
        <dbReference type="ARBA" id="ARBA00023295"/>
    </source>
</evidence>
<evidence type="ECO:0000256" key="4">
    <source>
        <dbReference type="ARBA" id="ARBA00022801"/>
    </source>
</evidence>
<evidence type="ECO:0000313" key="7">
    <source>
        <dbReference type="EMBL" id="TCD12346.1"/>
    </source>
</evidence>
<dbReference type="Pfam" id="PF00933">
    <property type="entry name" value="Glyco_hydro_3"/>
    <property type="match status" value="1"/>
</dbReference>
<dbReference type="AlphaFoldDB" id="A0A4R0P8M0"/>
<dbReference type="PANTHER" id="PTHR30480:SF13">
    <property type="entry name" value="BETA-HEXOSAMINIDASE"/>
    <property type="match status" value="1"/>
</dbReference>
<organism evidence="7 8">
    <name type="scientific">Oricola cellulosilytica</name>
    <dbReference type="NCBI Taxonomy" id="1429082"/>
    <lineage>
        <taxon>Bacteria</taxon>
        <taxon>Pseudomonadati</taxon>
        <taxon>Pseudomonadota</taxon>
        <taxon>Alphaproteobacteria</taxon>
        <taxon>Hyphomicrobiales</taxon>
        <taxon>Ahrensiaceae</taxon>
        <taxon>Oricola</taxon>
    </lineage>
</organism>
<comment type="similarity">
    <text evidence="2">Belongs to the glycosyl hydrolase 3 family.</text>
</comment>
<dbReference type="InterPro" id="IPR017853">
    <property type="entry name" value="GH"/>
</dbReference>
<dbReference type="InterPro" id="IPR050226">
    <property type="entry name" value="NagZ_Beta-hexosaminidase"/>
</dbReference>
<dbReference type="EMBL" id="SJST01000007">
    <property type="protein sequence ID" value="TCD12346.1"/>
    <property type="molecule type" value="Genomic_DNA"/>
</dbReference>
<dbReference type="PROSITE" id="PS00775">
    <property type="entry name" value="GLYCOSYL_HYDROL_F3"/>
    <property type="match status" value="1"/>
</dbReference>
<dbReference type="GO" id="GO:0004563">
    <property type="term" value="F:beta-N-acetylhexosaminidase activity"/>
    <property type="evidence" value="ECO:0007669"/>
    <property type="project" value="UniProtKB-EC"/>
</dbReference>
<dbReference type="InterPro" id="IPR001764">
    <property type="entry name" value="Glyco_hydro_3_N"/>
</dbReference>
<proteinExistence type="inferred from homology"/>
<comment type="caution">
    <text evidence="7">The sequence shown here is derived from an EMBL/GenBank/DDBJ whole genome shotgun (WGS) entry which is preliminary data.</text>
</comment>
<dbReference type="EC" id="3.2.1.52" evidence="3"/>
<reference evidence="7 8" key="1">
    <citation type="journal article" date="2015" name="Antonie Van Leeuwenhoek">
        <title>Oricola cellulosilytica gen. nov., sp. nov., a cellulose-degrading bacterium of the family Phyllobacteriaceae isolated from surface seashore water, and emended descriptions of Mesorhizobium loti and Phyllobacterium myrsinacearum.</title>
        <authorList>
            <person name="Hameed A."/>
            <person name="Shahina M."/>
            <person name="Lai W.A."/>
            <person name="Lin S.Y."/>
            <person name="Young L.S."/>
            <person name="Liu Y.C."/>
            <person name="Hsu Y.H."/>
            <person name="Young C.C."/>
        </authorList>
    </citation>
    <scope>NUCLEOTIDE SEQUENCE [LARGE SCALE GENOMIC DNA]</scope>
    <source>
        <strain evidence="7 8">KCTC 52183</strain>
    </source>
</reference>
<dbReference type="InterPro" id="IPR019800">
    <property type="entry name" value="Glyco_hydro_3_AS"/>
</dbReference>
<evidence type="ECO:0000256" key="1">
    <source>
        <dbReference type="ARBA" id="ARBA00001231"/>
    </source>
</evidence>
<dbReference type="Proteomes" id="UP000291301">
    <property type="component" value="Unassembled WGS sequence"/>
</dbReference>
<keyword evidence="5 7" id="KW-0326">Glycosidase</keyword>
<dbReference type="PANTHER" id="PTHR30480">
    <property type="entry name" value="BETA-HEXOSAMINIDASE-RELATED"/>
    <property type="match status" value="1"/>
</dbReference>
<dbReference type="Gene3D" id="3.20.20.300">
    <property type="entry name" value="Glycoside hydrolase, family 3, N-terminal domain"/>
    <property type="match status" value="1"/>
</dbReference>
<feature type="domain" description="Glycoside hydrolase family 3 N-terminal" evidence="6">
    <location>
        <begin position="15"/>
        <end position="311"/>
    </location>
</feature>
<dbReference type="OrthoDB" id="9786661at2"/>
<evidence type="ECO:0000256" key="3">
    <source>
        <dbReference type="ARBA" id="ARBA00012663"/>
    </source>
</evidence>
<keyword evidence="4 7" id="KW-0378">Hydrolase</keyword>
<evidence type="ECO:0000256" key="2">
    <source>
        <dbReference type="ARBA" id="ARBA00005336"/>
    </source>
</evidence>
<dbReference type="GO" id="GO:0009254">
    <property type="term" value="P:peptidoglycan turnover"/>
    <property type="evidence" value="ECO:0007669"/>
    <property type="project" value="TreeGrafter"/>
</dbReference>
<evidence type="ECO:0000313" key="8">
    <source>
        <dbReference type="Proteomes" id="UP000291301"/>
    </source>
</evidence>
<evidence type="ECO:0000259" key="6">
    <source>
        <dbReference type="Pfam" id="PF00933"/>
    </source>
</evidence>
<gene>
    <name evidence="7" type="primary">nagZ</name>
    <name evidence="7" type="ORF">E0D97_15130</name>
</gene>
<keyword evidence="8" id="KW-1185">Reference proteome</keyword>